<evidence type="ECO:0000313" key="7">
    <source>
        <dbReference type="RefSeq" id="XP_015588170.1"/>
    </source>
</evidence>
<feature type="compositionally biased region" description="Basic and acidic residues" evidence="4">
    <location>
        <begin position="162"/>
        <end position="196"/>
    </location>
</feature>
<dbReference type="InterPro" id="IPR037666">
    <property type="entry name" value="CCDC43"/>
</dbReference>
<sequence length="208" mass="23490">MAAATNSFDSWLSTKLQALNTDEGVFGSYIKGILEGDETEDEKTEALEDLLTGITEDNISKHVTEILAAWTKWLPVEDAGVASGSTEDVDVRLARMLESQSLPTTTQRSYTEEERKIREAILAQYSEMSDGEESEGEGEEDGAAGGDCKIEKNTNAVAIAQQERERREKSKLESQKKKEKDKEDREKQKQLKEEKKEKRKTQKGERRR</sequence>
<proteinExistence type="inferred from homology"/>
<feature type="domain" description="CCDC43 PWI-like" evidence="5">
    <location>
        <begin position="3"/>
        <end position="73"/>
    </location>
</feature>
<name>A0AAJ7BK89_CEPCN</name>
<dbReference type="RefSeq" id="XP_015588170.1">
    <property type="nucleotide sequence ID" value="XM_015732684.2"/>
</dbReference>
<evidence type="ECO:0000256" key="2">
    <source>
        <dbReference type="ARBA" id="ARBA00016648"/>
    </source>
</evidence>
<dbReference type="AlphaFoldDB" id="A0AAJ7BK89"/>
<feature type="compositionally biased region" description="Acidic residues" evidence="4">
    <location>
        <begin position="129"/>
        <end position="142"/>
    </location>
</feature>
<evidence type="ECO:0000256" key="1">
    <source>
        <dbReference type="ARBA" id="ARBA00005305"/>
    </source>
</evidence>
<evidence type="ECO:0000313" key="6">
    <source>
        <dbReference type="Proteomes" id="UP000694920"/>
    </source>
</evidence>
<dbReference type="PANTHER" id="PTHR31684:SF2">
    <property type="entry name" value="COILED-COIL DOMAIN-CONTAINING PROTEIN 43"/>
    <property type="match status" value="1"/>
</dbReference>
<dbReference type="Pfam" id="PF26091">
    <property type="entry name" value="PWI_CCDC43"/>
    <property type="match status" value="1"/>
</dbReference>
<evidence type="ECO:0000259" key="5">
    <source>
        <dbReference type="Pfam" id="PF26091"/>
    </source>
</evidence>
<keyword evidence="3" id="KW-0175">Coiled coil</keyword>
<comment type="similarity">
    <text evidence="1">Belongs to the CCDC43 family.</text>
</comment>
<dbReference type="PANTHER" id="PTHR31684">
    <property type="entry name" value="COILED-COIL DOMAIN-CONTAINING PROTEIN 43"/>
    <property type="match status" value="1"/>
</dbReference>
<protein>
    <recommendedName>
        <fullName evidence="2">Coiled-coil domain-containing protein 43</fullName>
    </recommendedName>
</protein>
<dbReference type="GeneID" id="107264445"/>
<dbReference type="KEGG" id="ccin:107264445"/>
<evidence type="ECO:0000256" key="3">
    <source>
        <dbReference type="ARBA" id="ARBA00023054"/>
    </source>
</evidence>
<reference evidence="7" key="1">
    <citation type="submission" date="2025-08" db="UniProtKB">
        <authorList>
            <consortium name="RefSeq"/>
        </authorList>
    </citation>
    <scope>IDENTIFICATION</scope>
</reference>
<accession>A0AAJ7BK89</accession>
<dbReference type="InterPro" id="IPR058771">
    <property type="entry name" value="PWI_CCDC43"/>
</dbReference>
<gene>
    <name evidence="7" type="primary">LOC107264445</name>
</gene>
<dbReference type="Proteomes" id="UP000694920">
    <property type="component" value="Unplaced"/>
</dbReference>
<feature type="region of interest" description="Disordered" evidence="4">
    <location>
        <begin position="126"/>
        <end position="208"/>
    </location>
</feature>
<feature type="compositionally biased region" description="Basic residues" evidence="4">
    <location>
        <begin position="197"/>
        <end position="208"/>
    </location>
</feature>
<keyword evidence="6" id="KW-1185">Reference proteome</keyword>
<organism evidence="6 7">
    <name type="scientific">Cephus cinctus</name>
    <name type="common">Wheat stem sawfly</name>
    <dbReference type="NCBI Taxonomy" id="211228"/>
    <lineage>
        <taxon>Eukaryota</taxon>
        <taxon>Metazoa</taxon>
        <taxon>Ecdysozoa</taxon>
        <taxon>Arthropoda</taxon>
        <taxon>Hexapoda</taxon>
        <taxon>Insecta</taxon>
        <taxon>Pterygota</taxon>
        <taxon>Neoptera</taxon>
        <taxon>Endopterygota</taxon>
        <taxon>Hymenoptera</taxon>
        <taxon>Cephoidea</taxon>
        <taxon>Cephidae</taxon>
        <taxon>Cephus</taxon>
    </lineage>
</organism>
<evidence type="ECO:0000256" key="4">
    <source>
        <dbReference type="SAM" id="MobiDB-lite"/>
    </source>
</evidence>